<evidence type="ECO:0000256" key="8">
    <source>
        <dbReference type="SAM" id="Phobius"/>
    </source>
</evidence>
<name>A0A6N0P1C6_9CREN</name>
<dbReference type="PANTHER" id="PTHR41910:SF1">
    <property type="entry name" value="SUCCINATE DEHYDROGENASE HYDROPHOBIC MEMBRANE ANCHOR SUBUNIT"/>
    <property type="match status" value="1"/>
</dbReference>
<comment type="subcellular location">
    <subcellularLocation>
        <location evidence="1">Membrane</location>
    </subcellularLocation>
</comment>
<dbReference type="GO" id="GO:0046872">
    <property type="term" value="F:metal ion binding"/>
    <property type="evidence" value="ECO:0007669"/>
    <property type="project" value="UniProtKB-KW"/>
</dbReference>
<gene>
    <name evidence="9" type="primary">sdhC</name>
    <name evidence="9" type="ORF">GWK48_07215</name>
</gene>
<proteinExistence type="predicted"/>
<dbReference type="InterPro" id="IPR000701">
    <property type="entry name" value="SuccDH_FuR_B_TM-su"/>
</dbReference>
<dbReference type="PANTHER" id="PTHR41910">
    <property type="entry name" value="SUCCINATE DEHYDROGENASE 2 MEMBRANE SUBUNIT SDHC"/>
    <property type="match status" value="1"/>
</dbReference>
<evidence type="ECO:0000256" key="2">
    <source>
        <dbReference type="ARBA" id="ARBA00022617"/>
    </source>
</evidence>
<dbReference type="InterPro" id="IPR014314">
    <property type="entry name" value="Succ_DH_cytb556"/>
</dbReference>
<keyword evidence="5 8" id="KW-1133">Transmembrane helix</keyword>
<reference evidence="9 10" key="1">
    <citation type="submission" date="2020-02" db="EMBL/GenBank/DDBJ databases">
        <title>Comparative genome analysis reveals the metabolism and evolution of the thermophilic archaeal genus Metallosphaera.</title>
        <authorList>
            <person name="Jiang C."/>
        </authorList>
    </citation>
    <scope>NUCLEOTIDE SEQUENCE [LARGE SCALE GENOMIC DNA]</scope>
    <source>
        <strain evidence="9 10">Ric-A</strain>
    </source>
</reference>
<accession>A0A6N0P1C6</accession>
<dbReference type="Proteomes" id="UP000509301">
    <property type="component" value="Chromosome"/>
</dbReference>
<sequence>MREWFRVFGWNKERVLFLFHRITGWILTFFIVGHVIFVHEVVYGRGTWNSLLLLDSSILGKILLIIVTASLIFHGINGVRIMLIETGVLLTKPKEQEYPYTVWLTGKRHQIYVLAMGIIGIALTILAGLVILV</sequence>
<feature type="transmembrane region" description="Helical" evidence="8">
    <location>
        <begin position="111"/>
        <end position="132"/>
    </location>
</feature>
<dbReference type="InterPro" id="IPR034804">
    <property type="entry name" value="SQR/QFR_C/D"/>
</dbReference>
<evidence type="ECO:0000256" key="3">
    <source>
        <dbReference type="ARBA" id="ARBA00022692"/>
    </source>
</evidence>
<dbReference type="InterPro" id="IPR039023">
    <property type="entry name" value="SdhC_prok"/>
</dbReference>
<dbReference type="Gene3D" id="1.20.1300.10">
    <property type="entry name" value="Fumarate reductase/succinate dehydrogenase, transmembrane subunit"/>
    <property type="match status" value="1"/>
</dbReference>
<evidence type="ECO:0000256" key="5">
    <source>
        <dbReference type="ARBA" id="ARBA00022989"/>
    </source>
</evidence>
<keyword evidence="4" id="KW-0479">Metal-binding</keyword>
<dbReference type="AlphaFoldDB" id="A0A6N0P1C6"/>
<dbReference type="OrthoDB" id="25372at2157"/>
<evidence type="ECO:0000313" key="9">
    <source>
        <dbReference type="EMBL" id="QKR01060.1"/>
    </source>
</evidence>
<organism evidence="9 10">
    <name type="scientific">Metallosphaera tengchongensis</name>
    <dbReference type="NCBI Taxonomy" id="1532350"/>
    <lineage>
        <taxon>Archaea</taxon>
        <taxon>Thermoproteota</taxon>
        <taxon>Thermoprotei</taxon>
        <taxon>Sulfolobales</taxon>
        <taxon>Sulfolobaceae</taxon>
        <taxon>Metallosphaera</taxon>
    </lineage>
</organism>
<keyword evidence="2" id="KW-0349">Heme</keyword>
<dbReference type="NCBIfam" id="TIGR02970">
    <property type="entry name" value="succ_dehyd_cytB"/>
    <property type="match status" value="1"/>
</dbReference>
<protein>
    <submittedName>
        <fullName evidence="9">Succinate dehydrogenase, cytochrome b556 subunit</fullName>
    </submittedName>
</protein>
<dbReference type="GO" id="GO:0009055">
    <property type="term" value="F:electron transfer activity"/>
    <property type="evidence" value="ECO:0007669"/>
    <property type="project" value="InterPro"/>
</dbReference>
<keyword evidence="6" id="KW-0408">Iron</keyword>
<evidence type="ECO:0000256" key="4">
    <source>
        <dbReference type="ARBA" id="ARBA00022723"/>
    </source>
</evidence>
<evidence type="ECO:0000256" key="1">
    <source>
        <dbReference type="ARBA" id="ARBA00004370"/>
    </source>
</evidence>
<dbReference type="GO" id="GO:0016020">
    <property type="term" value="C:membrane"/>
    <property type="evidence" value="ECO:0007669"/>
    <property type="project" value="UniProtKB-SubCell"/>
</dbReference>
<evidence type="ECO:0000256" key="7">
    <source>
        <dbReference type="ARBA" id="ARBA00023136"/>
    </source>
</evidence>
<feature type="transmembrane region" description="Helical" evidence="8">
    <location>
        <begin position="15"/>
        <end position="38"/>
    </location>
</feature>
<dbReference type="GO" id="GO:0006099">
    <property type="term" value="P:tricarboxylic acid cycle"/>
    <property type="evidence" value="ECO:0007669"/>
    <property type="project" value="InterPro"/>
</dbReference>
<dbReference type="KEGG" id="mten:GWK48_07215"/>
<dbReference type="Pfam" id="PF01127">
    <property type="entry name" value="Sdh_cyt"/>
    <property type="match status" value="1"/>
</dbReference>
<keyword evidence="7 8" id="KW-0472">Membrane</keyword>
<feature type="transmembrane region" description="Helical" evidence="8">
    <location>
        <begin position="58"/>
        <end position="76"/>
    </location>
</feature>
<dbReference type="EMBL" id="CP049074">
    <property type="protein sequence ID" value="QKR01060.1"/>
    <property type="molecule type" value="Genomic_DNA"/>
</dbReference>
<keyword evidence="10" id="KW-1185">Reference proteome</keyword>
<evidence type="ECO:0000256" key="6">
    <source>
        <dbReference type="ARBA" id="ARBA00023004"/>
    </source>
</evidence>
<dbReference type="SUPFAM" id="SSF81343">
    <property type="entry name" value="Fumarate reductase respiratory complex transmembrane subunits"/>
    <property type="match status" value="1"/>
</dbReference>
<evidence type="ECO:0000313" key="10">
    <source>
        <dbReference type="Proteomes" id="UP000509301"/>
    </source>
</evidence>
<keyword evidence="3 8" id="KW-0812">Transmembrane</keyword>